<evidence type="ECO:0000256" key="6">
    <source>
        <dbReference type="ARBA" id="ARBA00022989"/>
    </source>
</evidence>
<dbReference type="PANTHER" id="PTHR33989:SF4">
    <property type="entry name" value="PTS SYSTEM N,N'-DIACETYLCHITOBIOSE-SPECIFIC EIIC COMPONENT"/>
    <property type="match status" value="1"/>
</dbReference>
<dbReference type="RefSeq" id="WP_009854031.1">
    <property type="nucleotide sequence ID" value="NC_013798.1"/>
</dbReference>
<comment type="subcellular location">
    <subcellularLocation>
        <location evidence="1">Cell membrane</location>
        <topology evidence="1">Multi-pass membrane protein</topology>
    </subcellularLocation>
</comment>
<evidence type="ECO:0000256" key="7">
    <source>
        <dbReference type="ARBA" id="ARBA00023136"/>
    </source>
</evidence>
<evidence type="ECO:0000256" key="8">
    <source>
        <dbReference type="PIRNR" id="PIRNR006351"/>
    </source>
</evidence>
<evidence type="ECO:0000256" key="4">
    <source>
        <dbReference type="ARBA" id="ARBA00022597"/>
    </source>
</evidence>
<dbReference type="EMBL" id="FN597254">
    <property type="protein sequence ID" value="CBI13408.1"/>
    <property type="molecule type" value="Genomic_DNA"/>
</dbReference>
<dbReference type="AlphaFoldDB" id="A0AA36NP96"/>
<dbReference type="GO" id="GO:0008982">
    <property type="term" value="F:protein-N(PI)-phosphohistidine-sugar phosphotransferase activity"/>
    <property type="evidence" value="ECO:0007669"/>
    <property type="project" value="UniProtKB-UniRule"/>
</dbReference>
<feature type="transmembrane region" description="Helical" evidence="9">
    <location>
        <begin position="321"/>
        <end position="345"/>
    </location>
</feature>
<feature type="transmembrane region" description="Helical" evidence="9">
    <location>
        <begin position="245"/>
        <end position="266"/>
    </location>
</feature>
<dbReference type="InterPro" id="IPR004501">
    <property type="entry name" value="PTS_EIIC_3"/>
</dbReference>
<dbReference type="NCBIfam" id="TIGR00410">
    <property type="entry name" value="lacE"/>
    <property type="match status" value="1"/>
</dbReference>
<evidence type="ECO:0000256" key="1">
    <source>
        <dbReference type="ARBA" id="ARBA00004651"/>
    </source>
</evidence>
<dbReference type="InterPro" id="IPR051088">
    <property type="entry name" value="PTS_Sugar-EIIC/EIIB"/>
</dbReference>
<dbReference type="PANTHER" id="PTHR33989">
    <property type="match status" value="1"/>
</dbReference>
<feature type="transmembrane region" description="Helical" evidence="9">
    <location>
        <begin position="146"/>
        <end position="167"/>
    </location>
</feature>
<dbReference type="PROSITE" id="PS51105">
    <property type="entry name" value="PTS_EIIC_TYPE_3"/>
    <property type="match status" value="1"/>
</dbReference>
<reference evidence="11 12" key="1">
    <citation type="journal article" date="2010" name="J. Bacteriol.">
        <title>Genome sequence of Streptococcus gallolyticus: insights into its adaptation to the bovine rumen and its ability to cause endocarditis.</title>
        <authorList>
            <person name="Rusniok C."/>
            <person name="Couve E."/>
            <person name="Da Cunha V."/>
            <person name="El Gana R."/>
            <person name="Zidane N."/>
            <person name="Bouchier C."/>
            <person name="Poyart C."/>
            <person name="Leclercq R."/>
            <person name="Trieu-Cuot P."/>
            <person name="Glaser P."/>
        </authorList>
    </citation>
    <scope>NUCLEOTIDE SEQUENCE [LARGE SCALE GENOMIC DNA]</scope>
    <source>
        <strain evidence="11 12">UCN34</strain>
    </source>
</reference>
<evidence type="ECO:0000313" key="12">
    <source>
        <dbReference type="Proteomes" id="UP000001517"/>
    </source>
</evidence>
<protein>
    <recommendedName>
        <fullName evidence="8">Permease IIC component</fullName>
    </recommendedName>
</protein>
<organism evidence="11 12">
    <name type="scientific">Streptococcus gallolyticus (strain UCN34)</name>
    <dbReference type="NCBI Taxonomy" id="637909"/>
    <lineage>
        <taxon>Bacteria</taxon>
        <taxon>Bacillati</taxon>
        <taxon>Bacillota</taxon>
        <taxon>Bacilli</taxon>
        <taxon>Lactobacillales</taxon>
        <taxon>Streptococcaceae</taxon>
        <taxon>Streptococcus</taxon>
    </lineage>
</organism>
<dbReference type="Pfam" id="PF02378">
    <property type="entry name" value="PTS_EIIC"/>
    <property type="match status" value="1"/>
</dbReference>
<keyword evidence="6 9" id="KW-1133">Transmembrane helix</keyword>
<evidence type="ECO:0000256" key="9">
    <source>
        <dbReference type="SAM" id="Phobius"/>
    </source>
</evidence>
<gene>
    <name evidence="11" type="ordered locus">GALLO_0916</name>
</gene>
<dbReference type="KEGG" id="sga:GALLO_0916"/>
<feature type="transmembrane region" description="Helical" evidence="9">
    <location>
        <begin position="351"/>
        <end position="376"/>
    </location>
</feature>
<feature type="transmembrane region" description="Helical" evidence="9">
    <location>
        <begin position="218"/>
        <end position="240"/>
    </location>
</feature>
<feature type="transmembrane region" description="Helical" evidence="9">
    <location>
        <begin position="113"/>
        <end position="134"/>
    </location>
</feature>
<feature type="transmembrane region" description="Helical" evidence="9">
    <location>
        <begin position="26"/>
        <end position="48"/>
    </location>
</feature>
<evidence type="ECO:0000259" key="10">
    <source>
        <dbReference type="PROSITE" id="PS51105"/>
    </source>
</evidence>
<keyword evidence="5 9" id="KW-0812">Transmembrane</keyword>
<sequence>MTRMEKLQHILEPIGRKLGKQRHLSAISSGIMMVAPITLISAFINIIANPPVTQELIDSGGGWILLKPWFWFATTFYNQIMLPYNMTIGFFGLIAVFGISYRLSESYKMDSPASASLIAIIMFLITASPVHTIGKDLVMNVSNLGSSGLFGAMIVGLFSVEITRFVINKKITINLPDSVPPLVQDSFIAIIPALLNLIIWYSLSLICQNYANCLLPELITNILTPLFNIALNPVTVILIVTFGNLLWLFGIHGTSVVYSILMPVLMQNMSANAENYINGGKNALVLYPSSLLLWMGIGATGCTLALTVLMTKSKAPQLKALGRLSLIPNWCGVNEPVLFGVPIVLNPILGIPFIIVPIVIGGLAYGLMAIGVLDIGHNVMWTMLPLGMQNFLMTQNWVNSVAEYLFMLLAMIIYYPFFKTYEKQLLEEANQNVEA</sequence>
<comment type="function">
    <text evidence="8">The phosphoenolpyruvate-dependent sugar phosphotransferase system (PTS), a major carbohydrate active -transport system, catalyzes the phosphorylation of incoming sugar substrates concomitant with their translocation across the cell membrane.</text>
</comment>
<keyword evidence="2 8" id="KW-0813">Transport</keyword>
<feature type="transmembrane region" description="Helical" evidence="9">
    <location>
        <begin position="286"/>
        <end position="309"/>
    </location>
</feature>
<feature type="transmembrane region" description="Helical" evidence="9">
    <location>
        <begin position="80"/>
        <end position="101"/>
    </location>
</feature>
<feature type="domain" description="PTS EIIC type-3" evidence="10">
    <location>
        <begin position="7"/>
        <end position="417"/>
    </location>
</feature>
<evidence type="ECO:0000256" key="5">
    <source>
        <dbReference type="ARBA" id="ARBA00022692"/>
    </source>
</evidence>
<evidence type="ECO:0000313" key="11">
    <source>
        <dbReference type="EMBL" id="CBI13408.1"/>
    </source>
</evidence>
<dbReference type="Proteomes" id="UP000001517">
    <property type="component" value="Chromosome"/>
</dbReference>
<evidence type="ECO:0000256" key="3">
    <source>
        <dbReference type="ARBA" id="ARBA00022475"/>
    </source>
</evidence>
<keyword evidence="3 8" id="KW-1003">Cell membrane</keyword>
<dbReference type="GO" id="GO:0005886">
    <property type="term" value="C:plasma membrane"/>
    <property type="evidence" value="ECO:0007669"/>
    <property type="project" value="UniProtKB-SubCell"/>
</dbReference>
<dbReference type="InterPro" id="IPR004796">
    <property type="entry name" value="PTS_IIC_cello"/>
</dbReference>
<dbReference type="GO" id="GO:0009401">
    <property type="term" value="P:phosphoenolpyruvate-dependent sugar phosphotransferase system"/>
    <property type="evidence" value="ECO:0007669"/>
    <property type="project" value="InterPro"/>
</dbReference>
<proteinExistence type="predicted"/>
<dbReference type="InterPro" id="IPR003352">
    <property type="entry name" value="PTS_EIIC"/>
</dbReference>
<evidence type="ECO:0000256" key="2">
    <source>
        <dbReference type="ARBA" id="ARBA00022448"/>
    </source>
</evidence>
<name>A0AA36NP96_STRG3</name>
<keyword evidence="4 8" id="KW-0762">Sugar transport</keyword>
<feature type="transmembrane region" description="Helical" evidence="9">
    <location>
        <begin position="187"/>
        <end position="206"/>
    </location>
</feature>
<feature type="transmembrane region" description="Helical" evidence="9">
    <location>
        <begin position="397"/>
        <end position="417"/>
    </location>
</feature>
<keyword evidence="7 8" id="KW-0472">Membrane</keyword>
<dbReference type="PIRSF" id="PIRSF006351">
    <property type="entry name" value="PTS_EIIC-Cellobiose"/>
    <property type="match status" value="1"/>
</dbReference>
<dbReference type="GeneID" id="57921995"/>
<accession>A0AA36NP96</accession>
<dbReference type="GO" id="GO:1902815">
    <property type="term" value="P:N,N'-diacetylchitobiose import"/>
    <property type="evidence" value="ECO:0007669"/>
    <property type="project" value="TreeGrafter"/>
</dbReference>